<dbReference type="InterPro" id="IPR001249">
    <property type="entry name" value="AcCoA_biotinCC"/>
</dbReference>
<keyword evidence="6 9" id="KW-0443">Lipid metabolism</keyword>
<dbReference type="InterPro" id="IPR001882">
    <property type="entry name" value="Biotin_BS"/>
</dbReference>
<dbReference type="RefSeq" id="WP_131616159.1">
    <property type="nucleotide sequence ID" value="NZ_CP036532.1"/>
</dbReference>
<evidence type="ECO:0000256" key="8">
    <source>
        <dbReference type="ARBA" id="ARBA00023267"/>
    </source>
</evidence>
<dbReference type="NCBIfam" id="TIGR00531">
    <property type="entry name" value="BCCP"/>
    <property type="match status" value="1"/>
</dbReference>
<dbReference type="Gene3D" id="2.40.50.100">
    <property type="match status" value="1"/>
</dbReference>
<dbReference type="PROSITE" id="PS00188">
    <property type="entry name" value="BIOTIN"/>
    <property type="match status" value="1"/>
</dbReference>
<dbReference type="PRINTS" id="PR01071">
    <property type="entry name" value="ACOABIOTINCC"/>
</dbReference>
<evidence type="ECO:0000256" key="5">
    <source>
        <dbReference type="ARBA" id="ARBA00022832"/>
    </source>
</evidence>
<keyword evidence="5 9" id="KW-0276">Fatty acid metabolism</keyword>
<organism evidence="12 13">
    <name type="scientific">Roseitalea porphyridii</name>
    <dbReference type="NCBI Taxonomy" id="1852022"/>
    <lineage>
        <taxon>Bacteria</taxon>
        <taxon>Pseudomonadati</taxon>
        <taxon>Pseudomonadota</taxon>
        <taxon>Alphaproteobacteria</taxon>
        <taxon>Hyphomicrobiales</taxon>
        <taxon>Ahrensiaceae</taxon>
        <taxon>Roseitalea</taxon>
    </lineage>
</organism>
<evidence type="ECO:0000256" key="7">
    <source>
        <dbReference type="ARBA" id="ARBA00023160"/>
    </source>
</evidence>
<feature type="compositionally biased region" description="Low complexity" evidence="10">
    <location>
        <begin position="65"/>
        <end position="79"/>
    </location>
</feature>
<dbReference type="Pfam" id="PF00364">
    <property type="entry name" value="Biotin_lipoyl"/>
    <property type="match status" value="1"/>
</dbReference>
<dbReference type="GO" id="GO:0009317">
    <property type="term" value="C:acetyl-CoA carboxylase complex"/>
    <property type="evidence" value="ECO:0007669"/>
    <property type="project" value="InterPro"/>
</dbReference>
<dbReference type="AlphaFoldDB" id="A0A4P6V1L8"/>
<dbReference type="InterPro" id="IPR050709">
    <property type="entry name" value="Biotin_Carboxyl_Carrier/Decarb"/>
</dbReference>
<evidence type="ECO:0000256" key="10">
    <source>
        <dbReference type="SAM" id="MobiDB-lite"/>
    </source>
</evidence>
<evidence type="ECO:0000256" key="9">
    <source>
        <dbReference type="RuleBase" id="RU364072"/>
    </source>
</evidence>
<dbReference type="Proteomes" id="UP000293719">
    <property type="component" value="Chromosome"/>
</dbReference>
<dbReference type="PANTHER" id="PTHR45266:SF3">
    <property type="entry name" value="OXALOACETATE DECARBOXYLASE ALPHA CHAIN"/>
    <property type="match status" value="1"/>
</dbReference>
<evidence type="ECO:0000313" key="13">
    <source>
        <dbReference type="Proteomes" id="UP000293719"/>
    </source>
</evidence>
<dbReference type="GO" id="GO:0006633">
    <property type="term" value="P:fatty acid biosynthetic process"/>
    <property type="evidence" value="ECO:0007669"/>
    <property type="project" value="UniProtKB-UniPathway"/>
</dbReference>
<dbReference type="GeneID" id="90767148"/>
<proteinExistence type="predicted"/>
<protein>
    <recommendedName>
        <fullName evidence="3 9">Biotin carboxyl carrier protein of acetyl-CoA carboxylase</fullName>
    </recommendedName>
</protein>
<keyword evidence="4 9" id="KW-0444">Lipid biosynthesis</keyword>
<keyword evidence="8 9" id="KW-0092">Biotin</keyword>
<comment type="pathway">
    <text evidence="2 9">Lipid metabolism; fatty acid biosynthesis.</text>
</comment>
<dbReference type="KEGG" id="rpod:E0E05_07560"/>
<dbReference type="CDD" id="cd06850">
    <property type="entry name" value="biotinyl_domain"/>
    <property type="match status" value="1"/>
</dbReference>
<reference evidence="12 13" key="1">
    <citation type="journal article" date="2017" name="Int. J. Syst. Evol. Microbiol.">
        <title>Roseitalea porphyridii gen. nov., sp. nov., isolated from a red alga, and reclassification of Hoeflea suaedae Chung et al. 2013 as Pseudohoeflea suaedae gen. nov., comb. nov.</title>
        <authorList>
            <person name="Hyeon J.W."/>
            <person name="Jeong S.E."/>
            <person name="Baek K."/>
            <person name="Jeon C.O."/>
        </authorList>
    </citation>
    <scope>NUCLEOTIDE SEQUENCE [LARGE SCALE GENOMIC DNA]</scope>
    <source>
        <strain evidence="12 13">MA7-20</strain>
    </source>
</reference>
<comment type="function">
    <text evidence="1 9">This protein is a component of the acetyl coenzyme A carboxylase complex; first, biotin carboxylase catalyzes the carboxylation of the carrier protein and then the transcarboxylase transfers the carboxyl group to form malonyl-CoA.</text>
</comment>
<feature type="domain" description="Lipoyl-binding" evidence="11">
    <location>
        <begin position="84"/>
        <end position="160"/>
    </location>
</feature>
<evidence type="ECO:0000313" key="12">
    <source>
        <dbReference type="EMBL" id="QBK30466.1"/>
    </source>
</evidence>
<dbReference type="InterPro" id="IPR011053">
    <property type="entry name" value="Single_hybrid_motif"/>
</dbReference>
<dbReference type="OrthoDB" id="9811735at2"/>
<evidence type="ECO:0000256" key="4">
    <source>
        <dbReference type="ARBA" id="ARBA00022516"/>
    </source>
</evidence>
<keyword evidence="13" id="KW-1185">Reference proteome</keyword>
<evidence type="ECO:0000256" key="1">
    <source>
        <dbReference type="ARBA" id="ARBA00003761"/>
    </source>
</evidence>
<dbReference type="PROSITE" id="PS50968">
    <property type="entry name" value="BIOTINYL_LIPOYL"/>
    <property type="match status" value="1"/>
</dbReference>
<name>A0A4P6V1L8_9HYPH</name>
<evidence type="ECO:0000256" key="2">
    <source>
        <dbReference type="ARBA" id="ARBA00005194"/>
    </source>
</evidence>
<dbReference type="InterPro" id="IPR000089">
    <property type="entry name" value="Biotin_lipoyl"/>
</dbReference>
<dbReference type="PANTHER" id="PTHR45266">
    <property type="entry name" value="OXALOACETATE DECARBOXYLASE ALPHA CHAIN"/>
    <property type="match status" value="1"/>
</dbReference>
<dbReference type="SUPFAM" id="SSF51230">
    <property type="entry name" value="Single hybrid motif"/>
    <property type="match status" value="1"/>
</dbReference>
<evidence type="ECO:0000256" key="6">
    <source>
        <dbReference type="ARBA" id="ARBA00023098"/>
    </source>
</evidence>
<dbReference type="EMBL" id="CP036532">
    <property type="protein sequence ID" value="QBK30466.1"/>
    <property type="molecule type" value="Genomic_DNA"/>
</dbReference>
<gene>
    <name evidence="12" type="ORF">E0E05_07560</name>
</gene>
<sequence length="160" mass="16640">MSDNKKTFDTKLVSDLAQILNETDLTEIEVEQGEMRVRVSREISQHFIGHAAPQMPAQPAPAPAAPAAQAAEASAPAAASEDRSNAVPAPMVGTAYLAPAPGAEPFIAVGASVTEGETLVIIEAMKVMNQIAAPRSGTVTEILIEDGEPVEFGQPLLVIA</sequence>
<keyword evidence="7 9" id="KW-0275">Fatty acid biosynthesis</keyword>
<keyword evidence="12" id="KW-0436">Ligase</keyword>
<dbReference type="FunFam" id="2.40.50.100:FF:000003">
    <property type="entry name" value="Acetyl-CoA carboxylase biotin carboxyl carrier protein"/>
    <property type="match status" value="1"/>
</dbReference>
<feature type="region of interest" description="Disordered" evidence="10">
    <location>
        <begin position="53"/>
        <end position="85"/>
    </location>
</feature>
<dbReference type="UniPathway" id="UPA00094"/>
<accession>A0A4P6V1L8</accession>
<dbReference type="GO" id="GO:0003989">
    <property type="term" value="F:acetyl-CoA carboxylase activity"/>
    <property type="evidence" value="ECO:0007669"/>
    <property type="project" value="InterPro"/>
</dbReference>
<evidence type="ECO:0000256" key="3">
    <source>
        <dbReference type="ARBA" id="ARBA00017562"/>
    </source>
</evidence>
<evidence type="ECO:0000259" key="11">
    <source>
        <dbReference type="PROSITE" id="PS50968"/>
    </source>
</evidence>